<evidence type="ECO:0000259" key="1">
    <source>
        <dbReference type="Pfam" id="PF12973"/>
    </source>
</evidence>
<dbReference type="KEGG" id="amaq:GO499_16740"/>
<dbReference type="RefSeq" id="WP_161863248.1">
    <property type="nucleotide sequence ID" value="NZ_CP046620.1"/>
</dbReference>
<dbReference type="AlphaFoldDB" id="A0A6P1T4T6"/>
<dbReference type="InterPro" id="IPR014710">
    <property type="entry name" value="RmlC-like_jellyroll"/>
</dbReference>
<evidence type="ECO:0000313" key="3">
    <source>
        <dbReference type="Proteomes" id="UP000464495"/>
    </source>
</evidence>
<dbReference type="InterPro" id="IPR025979">
    <property type="entry name" value="ChrR-like_cupin_dom"/>
</dbReference>
<proteinExistence type="predicted"/>
<dbReference type="SUPFAM" id="SSF51182">
    <property type="entry name" value="RmlC-like cupins"/>
    <property type="match status" value="1"/>
</dbReference>
<dbReference type="EMBL" id="CP046620">
    <property type="protein sequence ID" value="QHQ36703.1"/>
    <property type="molecule type" value="Genomic_DNA"/>
</dbReference>
<protein>
    <submittedName>
        <fullName evidence="2">DUF4437 domain-containing protein</fullName>
    </submittedName>
</protein>
<reference evidence="2 3" key="1">
    <citation type="submission" date="2019-12" db="EMBL/GenBank/DDBJ databases">
        <title>Complete genome sequence of Algicella marina strain 9Alg 56(T) isolated from the red alga Tichocarpus crinitus.</title>
        <authorList>
            <person name="Kim S.-G."/>
            <person name="Nedashkovskaya O.I."/>
        </authorList>
    </citation>
    <scope>NUCLEOTIDE SEQUENCE [LARGE SCALE GENOMIC DNA]</scope>
    <source>
        <strain evidence="2 3">9Alg 56</strain>
    </source>
</reference>
<name>A0A6P1T4T6_9RHOB</name>
<evidence type="ECO:0000313" key="2">
    <source>
        <dbReference type="EMBL" id="QHQ36703.1"/>
    </source>
</evidence>
<feature type="domain" description="ChrR-like cupin" evidence="1">
    <location>
        <begin position="5"/>
        <end position="110"/>
    </location>
</feature>
<dbReference type="Proteomes" id="UP000464495">
    <property type="component" value="Chromosome"/>
</dbReference>
<dbReference type="Pfam" id="PF12973">
    <property type="entry name" value="Cupin_7"/>
    <property type="match status" value="1"/>
</dbReference>
<accession>A0A6P1T4T6</accession>
<sequence>MAHTFDDSNIRWYQIDGLHHASYNVLSVDEDARIVDVLFKFDANQRVILHNHHADYRTFVIQGELRIYNSTGDLVETRPVGSYVSRPAGGAAHTEGGGDQDAIVLFSNRGTDGMIYELLDDDMNPVATLGLQDFKALMEAQEKPVQPILPG</sequence>
<keyword evidence="3" id="KW-1185">Reference proteome</keyword>
<dbReference type="Gene3D" id="2.60.120.10">
    <property type="entry name" value="Jelly Rolls"/>
    <property type="match status" value="1"/>
</dbReference>
<gene>
    <name evidence="2" type="ORF">GO499_16740</name>
</gene>
<dbReference type="InterPro" id="IPR011051">
    <property type="entry name" value="RmlC_Cupin_sf"/>
</dbReference>
<organism evidence="2 3">
    <name type="scientific">Algicella marina</name>
    <dbReference type="NCBI Taxonomy" id="2683284"/>
    <lineage>
        <taxon>Bacteria</taxon>
        <taxon>Pseudomonadati</taxon>
        <taxon>Pseudomonadota</taxon>
        <taxon>Alphaproteobacteria</taxon>
        <taxon>Rhodobacterales</taxon>
        <taxon>Paracoccaceae</taxon>
        <taxon>Algicella</taxon>
    </lineage>
</organism>